<dbReference type="Proteomes" id="UP001612915">
    <property type="component" value="Unassembled WGS sequence"/>
</dbReference>
<sequence>MVTYGLPIETDPGDALLQLVALSAGHVAWLAQEIRQLAPEALTWGASRRSHEAGYNSEGRVDVTTEIEASGINVLLEIYHRERDLLRRTATDAARLGIAKKKLELAEQAGERAGEFLRLALAPLRLPQDQIREVIRAGAPHLHLLAGGFSAG</sequence>
<keyword evidence="2" id="KW-1185">Reference proteome</keyword>
<name>A0ABW8APH7_9ACTN</name>
<accession>A0ABW8APH7</accession>
<dbReference type="EMBL" id="JBITLV010000004">
    <property type="protein sequence ID" value="MFI7587888.1"/>
    <property type="molecule type" value="Genomic_DNA"/>
</dbReference>
<protein>
    <submittedName>
        <fullName evidence="1">Uncharacterized protein</fullName>
    </submittedName>
</protein>
<organism evidence="1 2">
    <name type="scientific">Spongisporangium articulatum</name>
    <dbReference type="NCBI Taxonomy" id="3362603"/>
    <lineage>
        <taxon>Bacteria</taxon>
        <taxon>Bacillati</taxon>
        <taxon>Actinomycetota</taxon>
        <taxon>Actinomycetes</taxon>
        <taxon>Kineosporiales</taxon>
        <taxon>Kineosporiaceae</taxon>
        <taxon>Spongisporangium</taxon>
    </lineage>
</organism>
<comment type="caution">
    <text evidence="1">The sequence shown here is derived from an EMBL/GenBank/DDBJ whole genome shotgun (WGS) entry which is preliminary data.</text>
</comment>
<proteinExistence type="predicted"/>
<gene>
    <name evidence="1" type="ORF">ACIB24_12520</name>
</gene>
<reference evidence="1 2" key="1">
    <citation type="submission" date="2024-10" db="EMBL/GenBank/DDBJ databases">
        <title>The Natural Products Discovery Center: Release of the First 8490 Sequenced Strains for Exploring Actinobacteria Biosynthetic Diversity.</title>
        <authorList>
            <person name="Kalkreuter E."/>
            <person name="Kautsar S.A."/>
            <person name="Yang D."/>
            <person name="Bader C.D."/>
            <person name="Teijaro C.N."/>
            <person name="Fluegel L."/>
            <person name="Davis C.M."/>
            <person name="Simpson J.R."/>
            <person name="Lauterbach L."/>
            <person name="Steele A.D."/>
            <person name="Gui C."/>
            <person name="Meng S."/>
            <person name="Li G."/>
            <person name="Viehrig K."/>
            <person name="Ye F."/>
            <person name="Su P."/>
            <person name="Kiefer A.F."/>
            <person name="Nichols A."/>
            <person name="Cepeda A.J."/>
            <person name="Yan W."/>
            <person name="Fan B."/>
            <person name="Jiang Y."/>
            <person name="Adhikari A."/>
            <person name="Zheng C.-J."/>
            <person name="Schuster L."/>
            <person name="Cowan T.M."/>
            <person name="Smanski M.J."/>
            <person name="Chevrette M.G."/>
            <person name="De Carvalho L.P.S."/>
            <person name="Shen B."/>
        </authorList>
    </citation>
    <scope>NUCLEOTIDE SEQUENCE [LARGE SCALE GENOMIC DNA]</scope>
    <source>
        <strain evidence="1 2">NPDC049639</strain>
    </source>
</reference>
<evidence type="ECO:0000313" key="1">
    <source>
        <dbReference type="EMBL" id="MFI7587888.1"/>
    </source>
</evidence>
<evidence type="ECO:0000313" key="2">
    <source>
        <dbReference type="Proteomes" id="UP001612915"/>
    </source>
</evidence>
<dbReference type="RefSeq" id="WP_398280474.1">
    <property type="nucleotide sequence ID" value="NZ_JBITLV010000004.1"/>
</dbReference>